<sequence>MKLKINNETCIACKLCEMVCIRDNIQVIDKKAVEVDNGGLF</sequence>
<reference evidence="4" key="2">
    <citation type="submission" date="2016-02" db="EMBL/GenBank/DDBJ databases">
        <title>The draft genome sequence of the rumen methanogen Methanobrevibacter olleyae YLM1.</title>
        <authorList>
            <consortium name="New Zealand Agricultural Greenhouse Gas Research Centre/Pastoral Greenhouse Gas Research Consortium"/>
            <person name="Kelly W.J."/>
            <person name="Li D."/>
            <person name="Lambie S.C."/>
            <person name="Attwood G.T."/>
            <person name="Altermann E."/>
            <person name="Leahy S.C."/>
        </authorList>
    </citation>
    <scope>NUCLEOTIDE SEQUENCE [LARGE SCALE GENOMIC DNA]</scope>
    <source>
        <strain evidence="4">YLM1</strain>
    </source>
</reference>
<dbReference type="SUPFAM" id="SSF54862">
    <property type="entry name" value="4Fe-4S ferredoxins"/>
    <property type="match status" value="1"/>
</dbReference>
<dbReference type="AlphaFoldDB" id="A0A126R2S7"/>
<accession>A0A126R2S7</accession>
<reference evidence="3" key="3">
    <citation type="submission" date="2016-10" db="EMBL/GenBank/DDBJ databases">
        <authorList>
            <person name="de Groot N.N."/>
        </authorList>
    </citation>
    <scope>NUCLEOTIDE SEQUENCE [LARGE SCALE GENOMIC DNA]</scope>
    <source>
        <strain evidence="3">DSM 16632</strain>
    </source>
</reference>
<evidence type="ECO:0000313" key="2">
    <source>
        <dbReference type="EMBL" id="AMK15945.1"/>
    </source>
</evidence>
<evidence type="ECO:0000259" key="1">
    <source>
        <dbReference type="PROSITE" id="PS51379"/>
    </source>
</evidence>
<dbReference type="EMBL" id="FOTL01000001">
    <property type="protein sequence ID" value="SFL16003.1"/>
    <property type="molecule type" value="Genomic_DNA"/>
</dbReference>
<dbReference type="RefSeq" id="WP_234970488.1">
    <property type="nucleotide sequence ID" value="NZ_CP014265.1"/>
</dbReference>
<dbReference type="PATRIC" id="fig|294671.3.peg.1448"/>
<dbReference type="Gene3D" id="3.30.70.20">
    <property type="match status" value="1"/>
</dbReference>
<feature type="domain" description="4Fe-4S ferredoxin-type" evidence="1">
    <location>
        <begin position="1"/>
        <end position="30"/>
    </location>
</feature>
<dbReference type="EMBL" id="CP014265">
    <property type="protein sequence ID" value="AMK15945.1"/>
    <property type="molecule type" value="Genomic_DNA"/>
</dbReference>
<keyword evidence="4" id="KW-1185">Reference proteome</keyword>
<evidence type="ECO:0000313" key="5">
    <source>
        <dbReference type="Proteomes" id="UP000183442"/>
    </source>
</evidence>
<dbReference type="PROSITE" id="PS51379">
    <property type="entry name" value="4FE4S_FER_2"/>
    <property type="match status" value="1"/>
</dbReference>
<evidence type="ECO:0000313" key="3">
    <source>
        <dbReference type="EMBL" id="SFL16003.1"/>
    </source>
</evidence>
<dbReference type="Proteomes" id="UP000183442">
    <property type="component" value="Unassembled WGS sequence"/>
</dbReference>
<name>A0A126R2S7_METOL</name>
<dbReference type="Pfam" id="PF00037">
    <property type="entry name" value="Fer4"/>
    <property type="match status" value="1"/>
</dbReference>
<dbReference type="STRING" id="294671.YLM1_1388"/>
<reference evidence="5" key="4">
    <citation type="submission" date="2016-10" db="EMBL/GenBank/DDBJ databases">
        <authorList>
            <person name="Varghese N."/>
        </authorList>
    </citation>
    <scope>NUCLEOTIDE SEQUENCE [LARGE SCALE GENOMIC DNA]</scope>
    <source>
        <strain evidence="5">DSM 16632</strain>
    </source>
</reference>
<gene>
    <name evidence="3" type="ORF">SAMN02910297_00065</name>
    <name evidence="2" type="ORF">YLM1_1388</name>
</gene>
<proteinExistence type="predicted"/>
<protein>
    <submittedName>
        <fullName evidence="3">4Fe-4S binding domain-containing protein</fullName>
    </submittedName>
    <submittedName>
        <fullName evidence="2">Methanogeneis marker protein 16</fullName>
    </submittedName>
</protein>
<dbReference type="Proteomes" id="UP000066376">
    <property type="component" value="Chromosome"/>
</dbReference>
<reference evidence="2 4" key="1">
    <citation type="journal article" date="2016" name="Genome Announc.">
        <title>Draft Genome Sequence of the Rumen Methanogen Methanobrevibacter olleyae YLM1.</title>
        <authorList>
            <person name="Kelly W.J."/>
            <person name="Li D."/>
            <person name="Lambie S.C."/>
            <person name="Cox F."/>
            <person name="Attwood G.T."/>
            <person name="Altermann E."/>
            <person name="Leahy S.C."/>
        </authorList>
    </citation>
    <scope>NUCLEOTIDE SEQUENCE [LARGE SCALE GENOMIC DNA]</scope>
    <source>
        <strain evidence="2 4">YLM1</strain>
    </source>
</reference>
<dbReference type="KEGG" id="mol:YLM1_1388"/>
<dbReference type="GeneID" id="70079406"/>
<organism evidence="2 4">
    <name type="scientific">Methanobrevibacter olleyae</name>
    <dbReference type="NCBI Taxonomy" id="294671"/>
    <lineage>
        <taxon>Archaea</taxon>
        <taxon>Methanobacteriati</taxon>
        <taxon>Methanobacteriota</taxon>
        <taxon>Methanomada group</taxon>
        <taxon>Methanobacteria</taxon>
        <taxon>Methanobacteriales</taxon>
        <taxon>Methanobacteriaceae</taxon>
        <taxon>Methanobrevibacter</taxon>
    </lineage>
</organism>
<evidence type="ECO:0000313" key="4">
    <source>
        <dbReference type="Proteomes" id="UP000066376"/>
    </source>
</evidence>
<dbReference type="InterPro" id="IPR017896">
    <property type="entry name" value="4Fe4S_Fe-S-bd"/>
</dbReference>